<dbReference type="InterPro" id="IPR001509">
    <property type="entry name" value="Epimerase_deHydtase"/>
</dbReference>
<dbReference type="InterPro" id="IPR050177">
    <property type="entry name" value="Lipid_A_modif_metabolic_enz"/>
</dbReference>
<dbReference type="PANTHER" id="PTHR43245">
    <property type="entry name" value="BIFUNCTIONAL POLYMYXIN RESISTANCE PROTEIN ARNA"/>
    <property type="match status" value="1"/>
</dbReference>
<dbReference type="OrthoDB" id="16464at2759"/>
<dbReference type="PANTHER" id="PTHR43245:SF11">
    <property type="entry name" value="LD23561P"/>
    <property type="match status" value="1"/>
</dbReference>
<gene>
    <name evidence="2" type="ORF">AAP_04218</name>
</gene>
<comment type="caution">
    <text evidence="2">The sequence shown here is derived from an EMBL/GenBank/DDBJ whole genome shotgun (WGS) entry which is preliminary data.</text>
</comment>
<evidence type="ECO:0000313" key="3">
    <source>
        <dbReference type="Proteomes" id="UP000242877"/>
    </source>
</evidence>
<protein>
    <submittedName>
        <fullName evidence="2">NAD dependent epimerase/dehydratase family protein</fullName>
    </submittedName>
</protein>
<dbReference type="Pfam" id="PF01370">
    <property type="entry name" value="Epimerase"/>
    <property type="match status" value="1"/>
</dbReference>
<proteinExistence type="predicted"/>
<dbReference type="InterPro" id="IPR036291">
    <property type="entry name" value="NAD(P)-bd_dom_sf"/>
</dbReference>
<evidence type="ECO:0000313" key="2">
    <source>
        <dbReference type="EMBL" id="KZZ89867.1"/>
    </source>
</evidence>
<organism evidence="2 3">
    <name type="scientific">Ascosphaera apis ARSEF 7405</name>
    <dbReference type="NCBI Taxonomy" id="392613"/>
    <lineage>
        <taxon>Eukaryota</taxon>
        <taxon>Fungi</taxon>
        <taxon>Dikarya</taxon>
        <taxon>Ascomycota</taxon>
        <taxon>Pezizomycotina</taxon>
        <taxon>Eurotiomycetes</taxon>
        <taxon>Eurotiomycetidae</taxon>
        <taxon>Onygenales</taxon>
        <taxon>Ascosphaeraceae</taxon>
        <taxon>Ascosphaera</taxon>
    </lineage>
</organism>
<evidence type="ECO:0000259" key="1">
    <source>
        <dbReference type="Pfam" id="PF01370"/>
    </source>
</evidence>
<dbReference type="AlphaFoldDB" id="A0A167XBD6"/>
<name>A0A167XBD6_9EURO</name>
<dbReference type="SUPFAM" id="SSF51735">
    <property type="entry name" value="NAD(P)-binding Rossmann-fold domains"/>
    <property type="match status" value="1"/>
</dbReference>
<accession>A0A167XBD6</accession>
<reference evidence="2 3" key="1">
    <citation type="journal article" date="2016" name="Genome Biol. Evol.">
        <title>Divergent and convergent evolution of fungal pathogenicity.</title>
        <authorList>
            <person name="Shang Y."/>
            <person name="Xiao G."/>
            <person name="Zheng P."/>
            <person name="Cen K."/>
            <person name="Zhan S."/>
            <person name="Wang C."/>
        </authorList>
    </citation>
    <scope>NUCLEOTIDE SEQUENCE [LARGE SCALE GENOMIC DNA]</scope>
    <source>
        <strain evidence="2 3">ARSEF 7405</strain>
    </source>
</reference>
<dbReference type="EMBL" id="AZGZ01000019">
    <property type="protein sequence ID" value="KZZ89867.1"/>
    <property type="molecule type" value="Genomic_DNA"/>
</dbReference>
<sequence>MAEEKPTVLIVGGLNYFGRFLAQHLHNNDLASDVRLVDKILPQLAYLAPEMEEACSMDKFVQADPGREQSLPRIFNREDGKEFDYVIDFFGEWRLSQPEEVYRLRSHIPTVTLAKEAARRGVKAFIELSSATIYSSTKKPVKEGAPEKPIFKGAKWQLQTEKELKKIEGLNLVILRMPLYYGAYSTGLISTSVCMARAYQALQKPLTLLNHSEQPMTTVWVGDLARAAFHAAEWRAKMGPRKPTDHILFNLADQNRTTKEKVAEALRQEFNIKVGFVGTLLTQFAKLNAESVVEDMNDETLTIWADILQQKGITRPGPITPFLEKEMLKETDLCIDGSLFKEVTGFEYERPVPPPNWIREIIESYERMGWWP</sequence>
<keyword evidence="3" id="KW-1185">Reference proteome</keyword>
<feature type="domain" description="NAD-dependent epimerase/dehydratase" evidence="1">
    <location>
        <begin position="8"/>
        <end position="236"/>
    </location>
</feature>
<dbReference type="Gene3D" id="3.40.50.720">
    <property type="entry name" value="NAD(P)-binding Rossmann-like Domain"/>
    <property type="match status" value="1"/>
</dbReference>
<dbReference type="VEuPathDB" id="FungiDB:AAP_04218"/>
<dbReference type="Proteomes" id="UP000242877">
    <property type="component" value="Unassembled WGS sequence"/>
</dbReference>